<name>A0A2R3Z7Z6_9FLAO</name>
<dbReference type="PANTHER" id="PTHR30272">
    <property type="entry name" value="3-HYDROXYACYL-[ACYL-CARRIER-PROTEIN] DEHYDRATASE"/>
    <property type="match status" value="1"/>
</dbReference>
<dbReference type="AlphaFoldDB" id="A0A2R3Z7Z6"/>
<reference evidence="3" key="1">
    <citation type="submission" date="2018-03" db="EMBL/GenBank/DDBJ databases">
        <title>Gramella fulva sp. nov., isolated from a dry surface of tidal flat.</title>
        <authorList>
            <person name="Hwang S.H."/>
            <person name="Hwang W.M."/>
            <person name="Kang K."/>
            <person name="Ahn T.-Y."/>
        </authorList>
    </citation>
    <scope>NUCLEOTIDE SEQUENCE [LARGE SCALE GENOMIC DNA]</scope>
    <source>
        <strain evidence="3">SH35</strain>
    </source>
</reference>
<proteinExistence type="predicted"/>
<keyword evidence="3" id="KW-1185">Reference proteome</keyword>
<keyword evidence="1" id="KW-0456">Lyase</keyword>
<evidence type="ECO:0000313" key="3">
    <source>
        <dbReference type="Proteomes" id="UP000241507"/>
    </source>
</evidence>
<dbReference type="PANTHER" id="PTHR30272:SF1">
    <property type="entry name" value="3-HYDROXYACYL-[ACYL-CARRIER-PROTEIN] DEHYDRATASE"/>
    <property type="match status" value="1"/>
</dbReference>
<dbReference type="Gene3D" id="3.10.129.10">
    <property type="entry name" value="Hotdog Thioesterase"/>
    <property type="match status" value="1"/>
</dbReference>
<protein>
    <submittedName>
        <fullName evidence="2">Hydroxymyristoyl-ACP dehydratase</fullName>
    </submittedName>
</protein>
<dbReference type="InterPro" id="IPR013114">
    <property type="entry name" value="FabA_FabZ"/>
</dbReference>
<dbReference type="Pfam" id="PF07977">
    <property type="entry name" value="FabA"/>
    <property type="match status" value="1"/>
</dbReference>
<dbReference type="Proteomes" id="UP000241507">
    <property type="component" value="Chromosome"/>
</dbReference>
<dbReference type="InterPro" id="IPR029069">
    <property type="entry name" value="HotDog_dom_sf"/>
</dbReference>
<dbReference type="SUPFAM" id="SSF54637">
    <property type="entry name" value="Thioesterase/thiol ester dehydrase-isomerase"/>
    <property type="match status" value="1"/>
</dbReference>
<accession>A0A2R3Z7Z6</accession>
<organism evidence="2 3">
    <name type="scientific">Christiangramia fulva</name>
    <dbReference type="NCBI Taxonomy" id="2126553"/>
    <lineage>
        <taxon>Bacteria</taxon>
        <taxon>Pseudomonadati</taxon>
        <taxon>Bacteroidota</taxon>
        <taxon>Flavobacteriia</taxon>
        <taxon>Flavobacteriales</taxon>
        <taxon>Flavobacteriaceae</taxon>
        <taxon>Christiangramia</taxon>
    </lineage>
</organism>
<evidence type="ECO:0000313" key="2">
    <source>
        <dbReference type="EMBL" id="AVR46369.1"/>
    </source>
</evidence>
<evidence type="ECO:0000256" key="1">
    <source>
        <dbReference type="ARBA" id="ARBA00023239"/>
    </source>
</evidence>
<dbReference type="KEGG" id="grs:C7S20_14455"/>
<dbReference type="RefSeq" id="WP_107013143.1">
    <property type="nucleotide sequence ID" value="NZ_CP028136.1"/>
</dbReference>
<dbReference type="EMBL" id="CP028136">
    <property type="protein sequence ID" value="AVR46369.1"/>
    <property type="molecule type" value="Genomic_DNA"/>
</dbReference>
<dbReference type="OrthoDB" id="9772788at2"/>
<sequence length="148" mass="17037">MNKEEILSFLPYSRPFLFVDRLLDIDENAVSGTYTFSEKLDFYKGHFKDYPVTPGVILTECMAQIGLVCLGIFLLNKEGELKQKPKLAMTSAEVEYLQPVYPGETVKVISRKKYFRFNKLRCEVVMYNEKDEKVCTGNLAGMILRKNS</sequence>
<dbReference type="GO" id="GO:0016829">
    <property type="term" value="F:lyase activity"/>
    <property type="evidence" value="ECO:0007669"/>
    <property type="project" value="UniProtKB-KW"/>
</dbReference>
<gene>
    <name evidence="2" type="ORF">C7S20_14455</name>
</gene>